<name>A0A9P7DRH5_9AGAM</name>
<evidence type="ECO:0000313" key="2">
    <source>
        <dbReference type="Proteomes" id="UP000807769"/>
    </source>
</evidence>
<evidence type="ECO:0000313" key="1">
    <source>
        <dbReference type="EMBL" id="KAG1801251.1"/>
    </source>
</evidence>
<dbReference type="RefSeq" id="XP_041186064.1">
    <property type="nucleotide sequence ID" value="XM_041333711.1"/>
</dbReference>
<dbReference type="OrthoDB" id="2669765at2759"/>
<dbReference type="EMBL" id="JABBWG010000095">
    <property type="protein sequence ID" value="KAG1801251.1"/>
    <property type="molecule type" value="Genomic_DNA"/>
</dbReference>
<dbReference type="Proteomes" id="UP000807769">
    <property type="component" value="Unassembled WGS sequence"/>
</dbReference>
<reference evidence="1" key="1">
    <citation type="journal article" date="2020" name="New Phytol.">
        <title>Comparative genomics reveals dynamic genome evolution in host specialist ectomycorrhizal fungi.</title>
        <authorList>
            <person name="Lofgren L.A."/>
            <person name="Nguyen N.H."/>
            <person name="Vilgalys R."/>
            <person name="Ruytinx J."/>
            <person name="Liao H.L."/>
            <person name="Branco S."/>
            <person name="Kuo A."/>
            <person name="LaButti K."/>
            <person name="Lipzen A."/>
            <person name="Andreopoulos W."/>
            <person name="Pangilinan J."/>
            <person name="Riley R."/>
            <person name="Hundley H."/>
            <person name="Na H."/>
            <person name="Barry K."/>
            <person name="Grigoriev I.V."/>
            <person name="Stajich J.E."/>
            <person name="Kennedy P.G."/>
        </authorList>
    </citation>
    <scope>NUCLEOTIDE SEQUENCE</scope>
    <source>
        <strain evidence="1">MN1</strain>
    </source>
</reference>
<organism evidence="1 2">
    <name type="scientific">Suillus subaureus</name>
    <dbReference type="NCBI Taxonomy" id="48587"/>
    <lineage>
        <taxon>Eukaryota</taxon>
        <taxon>Fungi</taxon>
        <taxon>Dikarya</taxon>
        <taxon>Basidiomycota</taxon>
        <taxon>Agaricomycotina</taxon>
        <taxon>Agaricomycetes</taxon>
        <taxon>Agaricomycetidae</taxon>
        <taxon>Boletales</taxon>
        <taxon>Suillineae</taxon>
        <taxon>Suillaceae</taxon>
        <taxon>Suillus</taxon>
    </lineage>
</organism>
<sequence length="129" mass="14661">MHTQPEYGLDIALANKLQRSFAWVPPLTGDSHNLDNEFLAGPELIMDEELLKEFSRFENEMLDSCHGLQELEGVIDWNKLEKVDKGITPVGFIEEIDVVGHGSQGMEALISKTLIWRVWGNWDVVHNES</sequence>
<dbReference type="AlphaFoldDB" id="A0A9P7DRH5"/>
<gene>
    <name evidence="1" type="ORF">BJ212DRAFT_1305068</name>
</gene>
<protein>
    <submittedName>
        <fullName evidence="1">Uncharacterized protein</fullName>
    </submittedName>
</protein>
<accession>A0A9P7DRH5</accession>
<comment type="caution">
    <text evidence="1">The sequence shown here is derived from an EMBL/GenBank/DDBJ whole genome shotgun (WGS) entry which is preliminary data.</text>
</comment>
<keyword evidence="2" id="KW-1185">Reference proteome</keyword>
<proteinExistence type="predicted"/>
<dbReference type="GeneID" id="64627728"/>